<dbReference type="SUPFAM" id="SSF51445">
    <property type="entry name" value="(Trans)glycosidases"/>
    <property type="match status" value="1"/>
</dbReference>
<dbReference type="KEGG" id="ttm:Tthe_2571"/>
<evidence type="ECO:0000256" key="2">
    <source>
        <dbReference type="SAM" id="SignalP"/>
    </source>
</evidence>
<dbReference type="PANTHER" id="PTHR43405">
    <property type="entry name" value="GLYCOSYL HYDROLASE DIGH"/>
    <property type="match status" value="1"/>
</dbReference>
<dbReference type="Gene3D" id="3.20.20.80">
    <property type="entry name" value="Glycosidases"/>
    <property type="match status" value="1"/>
</dbReference>
<accession>D9TLU3</accession>
<dbReference type="Gene3D" id="2.60.40.10">
    <property type="entry name" value="Immunoglobulins"/>
    <property type="match status" value="1"/>
</dbReference>
<feature type="chain" id="PRO_5003129197" description="Glycosyl hydrolase-like 10 domain-containing protein" evidence="2">
    <location>
        <begin position="26"/>
        <end position="1149"/>
    </location>
</feature>
<evidence type="ECO:0000313" key="5">
    <source>
        <dbReference type="Proteomes" id="UP000001626"/>
    </source>
</evidence>
<dbReference type="HOGENOM" id="CLU_283987_0_0_9"/>
<evidence type="ECO:0000256" key="1">
    <source>
        <dbReference type="ARBA" id="ARBA00022729"/>
    </source>
</evidence>
<dbReference type="InterPro" id="IPR013783">
    <property type="entry name" value="Ig-like_fold"/>
</dbReference>
<dbReference type="Proteomes" id="UP000001626">
    <property type="component" value="Chromosome"/>
</dbReference>
<dbReference type="InterPro" id="IPR036116">
    <property type="entry name" value="FN3_sf"/>
</dbReference>
<dbReference type="GeneID" id="93865365"/>
<dbReference type="AlphaFoldDB" id="D9TLU3"/>
<keyword evidence="5" id="KW-1185">Reference proteome</keyword>
<dbReference type="InterPro" id="IPR017853">
    <property type="entry name" value="GH"/>
</dbReference>
<reference evidence="4 5" key="1">
    <citation type="submission" date="2010-08" db="EMBL/GenBank/DDBJ databases">
        <title>Complete sequence of Thermoanaerobacterium thermosaccharolyticum DSM 571.</title>
        <authorList>
            <consortium name="US DOE Joint Genome Institute"/>
            <person name="Lucas S."/>
            <person name="Copeland A."/>
            <person name="Lapidus A."/>
            <person name="Cheng J.-F."/>
            <person name="Bruce D."/>
            <person name="Goodwin L."/>
            <person name="Pitluck S."/>
            <person name="Teshima H."/>
            <person name="Detter J.C."/>
            <person name="Han C."/>
            <person name="Tapia R."/>
            <person name="Land M."/>
            <person name="Hauser L."/>
            <person name="Chang Y.-J."/>
            <person name="Jeffries C."/>
            <person name="Kyrpides N."/>
            <person name="Ivanova N."/>
            <person name="Mikhailova N."/>
            <person name="Hemme C.L."/>
            <person name="Woyke T."/>
        </authorList>
    </citation>
    <scope>NUCLEOTIDE SEQUENCE [LARGE SCALE GENOMIC DNA]</scope>
    <source>
        <strain evidence="5">ATCC 7956 / DSM 571 / NCIMB 9385 / NCA 3814 / NCTC 13789 / WDCM 00135 / 2032</strain>
    </source>
</reference>
<name>D9TLU3_THETC</name>
<feature type="signal peptide" evidence="2">
    <location>
        <begin position="1"/>
        <end position="25"/>
    </location>
</feature>
<dbReference type="eggNOG" id="COG1649">
    <property type="taxonomic scope" value="Bacteria"/>
</dbReference>
<dbReference type="InterPro" id="IPR052177">
    <property type="entry name" value="Divisome_Glycosyl_Hydrolase"/>
</dbReference>
<dbReference type="EMBL" id="CP002171">
    <property type="protein sequence ID" value="ADL70023.1"/>
    <property type="molecule type" value="Genomic_DNA"/>
</dbReference>
<dbReference type="RefSeq" id="WP_013298980.1">
    <property type="nucleotide sequence ID" value="NC_014410.1"/>
</dbReference>
<dbReference type="STRING" id="580327.Tthe_2571"/>
<dbReference type="PANTHER" id="PTHR43405:SF1">
    <property type="entry name" value="GLYCOSYL HYDROLASE DIGH"/>
    <property type="match status" value="1"/>
</dbReference>
<feature type="domain" description="Glycosyl hydrolase-like 10" evidence="3">
    <location>
        <begin position="361"/>
        <end position="657"/>
    </location>
</feature>
<dbReference type="OrthoDB" id="9760892at2"/>
<proteinExistence type="predicted"/>
<evidence type="ECO:0000313" key="4">
    <source>
        <dbReference type="EMBL" id="ADL70023.1"/>
    </source>
</evidence>
<protein>
    <recommendedName>
        <fullName evidence="3">Glycosyl hydrolase-like 10 domain-containing protein</fullName>
    </recommendedName>
</protein>
<dbReference type="InterPro" id="IPR003790">
    <property type="entry name" value="GHL10"/>
</dbReference>
<keyword evidence="1 2" id="KW-0732">Signal</keyword>
<dbReference type="SUPFAM" id="SSF49265">
    <property type="entry name" value="Fibronectin type III"/>
    <property type="match status" value="1"/>
</dbReference>
<gene>
    <name evidence="4" type="ordered locus">Tthe_2571</name>
</gene>
<dbReference type="Pfam" id="PF02638">
    <property type="entry name" value="GHL10"/>
    <property type="match status" value="1"/>
</dbReference>
<evidence type="ECO:0000259" key="3">
    <source>
        <dbReference type="Pfam" id="PF02638"/>
    </source>
</evidence>
<organism evidence="4 5">
    <name type="scientific">Thermoanaerobacterium thermosaccharolyticum (strain ATCC 7956 / DSM 571 / NCIMB 9385 / NCA 3814 / NCTC 13789 / WDCM 00135 / 2032)</name>
    <name type="common">Clostridium thermosaccharolyticum</name>
    <dbReference type="NCBI Taxonomy" id="580327"/>
    <lineage>
        <taxon>Bacteria</taxon>
        <taxon>Bacillati</taxon>
        <taxon>Bacillota</taxon>
        <taxon>Clostridia</taxon>
        <taxon>Thermoanaerobacterales</taxon>
        <taxon>Thermoanaerobacteraceae</taxon>
        <taxon>Thermoanaerobacterium</taxon>
    </lineage>
</organism>
<sequence>MQRKTLSLIFSVAFFLSFNISHIFAAAGAMTDMTGSNTPSGVNTNTVANDVYNLPEKYFKVDDIVVPIDGVNKDRQEGEVIVYTPSYGKSTNTNQWGMEITVVNNVVKKVTKPDYVTPNNSSIPDNGLVVSIHISNPEFNKLLDTVKEGDKVEVVLDNFNTTVVWKIKYDAIDPRTYNDNPSGYGTPGMRGTNQLIVYDSLYGEKTGTNDYGYEVTVNKNGEIVSVGGNNSDIPDGGFVISGHGTSAEWLMKYALLGSTVTIDKTNKEVIIKHMPMSYVDEAEYKLNMVENNLIDDKKEFKNIPYDDVQTIIDNAKIKLNNARTYLNNGSYKEAEDVLKSLDDDINKAMYMSFASEKVESRAVWIRPKEKNLDEVVRNLDMLKSININTIYLDTFWSGYTIYPTNSKYTSQNPIYGGFDVLDAYIKEAHKRGMVVYAWTENFLIGTSDVSDGGPIKKEKPEWLMVSRKGYNYTLDKYGIKYYYLNPAIPEARDFLSELYKEIASKYDIDGIQFDYIRFPNSNDYSNDFGYDDYTRNLFKQYAGVDPKYLNVNSDMWQLWNYFRMNIVNTFVYSVVSELRMIKPEIKIAADVWPNYDTAPSDIFQDSKDWTLKNYIDTLNPMSYNMSVSLVANDLKNTLDFASGHSNVIPAIGTFIGTDNVTLLKQIEAIRDNNASGVGLFEFESLFKNGYDTALKSGVFSTPAVVPDKDPAVSTITILNDILADIDGIYVKFGGMTQNQAYSYKNLISGIVDIAKSSMTLGNAKNVINSIDNAINKTNSDKSLNANVASKLINDLERCKNILSSFAADEEFKLNHVIDDIKVEIPTVDLSKSNIVPIKVKASYSDNKLDSVYLDPSQYDISSDNTAVVGVSSGALRINGNGKANISVKIKDNLNIKPGTNTKFDFVIDTSSLNQSTISLNGRLRAVNLDGNGVLLDWSGSTVNPNIAGYIVERNGEEIARVNNTSYKDMTCAPGESYTYKIEAFDTSGGILDTSNMISVTTKSNDSKNNYIYLSGTASAYGNIALYRVDEAKSLDVIKNAESDVVINFNSNENTRLKEIIIPVSVINELKMAQRNLVINTDDLKITILKDLLNIDNVNGYISIKITNKGTSQKINNLTPISNIYDIEVTKNGQKVSIPMSVVLVTNGTT</sequence>